<dbReference type="PANTHER" id="PTHR15362:SF15">
    <property type="entry name" value="PHOSPHATIDYLSERINE SYNTHASE 1"/>
    <property type="match status" value="1"/>
</dbReference>
<evidence type="ECO:0000313" key="17">
    <source>
        <dbReference type="Proteomes" id="UP000001554"/>
    </source>
</evidence>
<dbReference type="GO" id="GO:0005789">
    <property type="term" value="C:endoplasmic reticulum membrane"/>
    <property type="evidence" value="ECO:0007669"/>
    <property type="project" value="UniProtKB-SubCell"/>
</dbReference>
<evidence type="ECO:0000256" key="3">
    <source>
        <dbReference type="ARBA" id="ARBA00005189"/>
    </source>
</evidence>
<feature type="transmembrane region" description="Helical" evidence="15">
    <location>
        <begin position="80"/>
        <end position="100"/>
    </location>
</feature>
<keyword evidence="15" id="KW-0444">Lipid biosynthesis</keyword>
<sequence>MAAKGGHRRQVSIHYDFRAINEQKVEDITLEFFYKPHTITLLTVCVLGSLYIAFKSQWARTIPTPRQRNFRNEEANTDDNIWDGLLCLIFFFMIISVLAFPNGPFTRPHPALWRIVFGLSVLYLLLLVFLLFQKLSDMKKMMYWLDPELRKVGPDTTEYAVNCSQVTWERLWGHCDIFMFAHFWGWAMKALIVRSFGLCWTISVTWEVTELAFMHLLPNFAECWWDQLLLDVLLCNGGGIWLGMFVCKCFEMRGYRWESIKDIRSTKAKIRRAVMQFTPASWSHTRWLDPKSSKMRLMAVYLLLVIWQISELNTFFLKHILHIPNHHYLTWGRILLIGLVSAPTIRQYYAYATDTACKRVGTQCWVVGAITFIEAIICLKFGRSLFAQTQLPLVFLWLVFQMGMTFLCLYVMVYIAGRRAREETAKLNGSHTNGCVTRGEDGGMAGYDSVDSDFMPDSPIKRINPVRSTRLRTRTGKSNGV</sequence>
<gene>
    <name evidence="18" type="primary">LOC118408800</name>
</gene>
<comment type="catalytic activity">
    <reaction evidence="14">
        <text>a 1,2-diacyl-sn-glycero-3-phosphocholine + L-serine = a 1,2-diacyl-sn-glycero-3-phospho-L-serine + choline</text>
        <dbReference type="Rhea" id="RHEA:45088"/>
        <dbReference type="ChEBI" id="CHEBI:15354"/>
        <dbReference type="ChEBI" id="CHEBI:33384"/>
        <dbReference type="ChEBI" id="CHEBI:57262"/>
        <dbReference type="ChEBI" id="CHEBI:57643"/>
    </reaction>
    <physiologicalReaction direction="left-to-right" evidence="14">
        <dbReference type="Rhea" id="RHEA:45089"/>
    </physiologicalReaction>
</comment>
<comment type="similarity">
    <text evidence="4 15">Belongs to the phosphatidyl serine synthase family.</text>
</comment>
<evidence type="ECO:0000256" key="14">
    <source>
        <dbReference type="ARBA" id="ARBA00035991"/>
    </source>
</evidence>
<dbReference type="KEGG" id="bfo:118408800"/>
<evidence type="ECO:0000256" key="6">
    <source>
        <dbReference type="ARBA" id="ARBA00022692"/>
    </source>
</evidence>
<evidence type="ECO:0000256" key="4">
    <source>
        <dbReference type="ARBA" id="ARBA00008671"/>
    </source>
</evidence>
<keyword evidence="10 15" id="KW-0472">Membrane</keyword>
<feature type="region of interest" description="Disordered" evidence="16">
    <location>
        <begin position="456"/>
        <end position="481"/>
    </location>
</feature>
<dbReference type="PANTHER" id="PTHR15362">
    <property type="entry name" value="PHOSPHATIDYLINOSITOL SYNTHASE"/>
    <property type="match status" value="1"/>
</dbReference>
<evidence type="ECO:0000256" key="2">
    <source>
        <dbReference type="ARBA" id="ARBA00004916"/>
    </source>
</evidence>
<keyword evidence="9 15" id="KW-0443">Lipid metabolism</keyword>
<evidence type="ECO:0000256" key="9">
    <source>
        <dbReference type="ARBA" id="ARBA00023098"/>
    </source>
</evidence>
<evidence type="ECO:0000256" key="1">
    <source>
        <dbReference type="ARBA" id="ARBA00004477"/>
    </source>
</evidence>
<feature type="transmembrane region" description="Helical" evidence="15">
    <location>
        <begin position="112"/>
        <end position="132"/>
    </location>
</feature>
<evidence type="ECO:0000256" key="5">
    <source>
        <dbReference type="ARBA" id="ARBA00022679"/>
    </source>
</evidence>
<keyword evidence="11 15" id="KW-0594">Phospholipid biosynthesis</keyword>
<dbReference type="OMA" id="LPNFWEC"/>
<keyword evidence="6 15" id="KW-0812">Transmembrane</keyword>
<evidence type="ECO:0000256" key="12">
    <source>
        <dbReference type="ARBA" id="ARBA00023264"/>
    </source>
</evidence>
<feature type="transmembrane region" description="Helical" evidence="15">
    <location>
        <begin position="360"/>
        <end position="382"/>
    </location>
</feature>
<organism evidence="17 18">
    <name type="scientific">Branchiostoma floridae</name>
    <name type="common">Florida lancelet</name>
    <name type="synonym">Amphioxus</name>
    <dbReference type="NCBI Taxonomy" id="7739"/>
    <lineage>
        <taxon>Eukaryota</taxon>
        <taxon>Metazoa</taxon>
        <taxon>Chordata</taxon>
        <taxon>Cephalochordata</taxon>
        <taxon>Leptocardii</taxon>
        <taxon>Amphioxiformes</taxon>
        <taxon>Branchiostomatidae</taxon>
        <taxon>Branchiostoma</taxon>
    </lineage>
</organism>
<keyword evidence="5 15" id="KW-0808">Transferase</keyword>
<protein>
    <recommendedName>
        <fullName evidence="15">Phosphatidylserine synthase</fullName>
        <ecNumber evidence="15">2.7.8.29</ecNumber>
    </recommendedName>
    <alternativeName>
        <fullName evidence="15">Serine-exchange enzyme</fullName>
    </alternativeName>
</protein>
<keyword evidence="8 15" id="KW-1133">Transmembrane helix</keyword>
<comment type="function">
    <text evidence="15">Catalyzes a base-exchange reaction in which the polar head group of phosphatidylethanolamine (PE) is replaced by L-serine.</text>
</comment>
<keyword evidence="7 15" id="KW-0256">Endoplasmic reticulum</keyword>
<evidence type="ECO:0000256" key="10">
    <source>
        <dbReference type="ARBA" id="ARBA00023136"/>
    </source>
</evidence>
<dbReference type="AlphaFoldDB" id="A0A9J7HU13"/>
<evidence type="ECO:0000313" key="18">
    <source>
        <dbReference type="RefSeq" id="XP_035665551.1"/>
    </source>
</evidence>
<feature type="transmembrane region" description="Helical" evidence="15">
    <location>
        <begin position="328"/>
        <end position="348"/>
    </location>
</feature>
<comment type="subcellular location">
    <subcellularLocation>
        <location evidence="1 15">Endoplasmic reticulum membrane</location>
        <topology evidence="1 15">Multi-pass membrane protein</topology>
    </subcellularLocation>
</comment>
<feature type="transmembrane region" description="Helical" evidence="15">
    <location>
        <begin position="394"/>
        <end position="416"/>
    </location>
</feature>
<reference evidence="18" key="1">
    <citation type="submission" date="2025-08" db="UniProtKB">
        <authorList>
            <consortium name="RefSeq"/>
        </authorList>
    </citation>
    <scope>IDENTIFICATION</scope>
    <source>
        <strain evidence="18">S238N-H82</strain>
        <tissue evidence="18">Testes</tissue>
    </source>
</reference>
<keyword evidence="12 15" id="KW-1208">Phospholipid metabolism</keyword>
<accession>A0A9J7HU13</accession>
<dbReference type="OrthoDB" id="10265393at2759"/>
<evidence type="ECO:0000256" key="16">
    <source>
        <dbReference type="SAM" id="MobiDB-lite"/>
    </source>
</evidence>
<evidence type="ECO:0000256" key="13">
    <source>
        <dbReference type="ARBA" id="ARBA00023686"/>
    </source>
</evidence>
<dbReference type="GeneID" id="118408800"/>
<dbReference type="InterPro" id="IPR004277">
    <property type="entry name" value="PSS"/>
</dbReference>
<evidence type="ECO:0000256" key="8">
    <source>
        <dbReference type="ARBA" id="ARBA00022989"/>
    </source>
</evidence>
<feature type="transmembrane region" description="Helical" evidence="15">
    <location>
        <begin position="228"/>
        <end position="247"/>
    </location>
</feature>
<comment type="pathway">
    <text evidence="3">Lipid metabolism.</text>
</comment>
<evidence type="ECO:0000256" key="7">
    <source>
        <dbReference type="ARBA" id="ARBA00022824"/>
    </source>
</evidence>
<dbReference type="Pfam" id="PF03034">
    <property type="entry name" value="PSS"/>
    <property type="match status" value="1"/>
</dbReference>
<comment type="pathway">
    <text evidence="2 15">Phospholipid metabolism; phosphatidylserine biosynthesis.</text>
</comment>
<feature type="transmembrane region" description="Helical" evidence="15">
    <location>
        <begin position="191"/>
        <end position="208"/>
    </location>
</feature>
<dbReference type="GO" id="GO:0006659">
    <property type="term" value="P:phosphatidylserine biosynthetic process"/>
    <property type="evidence" value="ECO:0007669"/>
    <property type="project" value="UniProtKB-UniRule"/>
</dbReference>
<dbReference type="GO" id="GO:0106245">
    <property type="term" value="F:L-serine-phosphatidylethanolamine phosphatidyltransferase activity"/>
    <property type="evidence" value="ECO:0007669"/>
    <property type="project" value="UniProtKB-UniRule"/>
</dbReference>
<dbReference type="Proteomes" id="UP000001554">
    <property type="component" value="Unplaced"/>
</dbReference>
<comment type="catalytic activity">
    <reaction evidence="13">
        <text>a 1,2-diacyl-sn-glycero-3-phosphoethanolamine + L-serine = a 1,2-diacyl-sn-glycero-3-phospho-L-serine + ethanolamine</text>
        <dbReference type="Rhea" id="RHEA:27606"/>
        <dbReference type="ChEBI" id="CHEBI:33384"/>
        <dbReference type="ChEBI" id="CHEBI:57262"/>
        <dbReference type="ChEBI" id="CHEBI:57603"/>
        <dbReference type="ChEBI" id="CHEBI:64612"/>
        <dbReference type="EC" id="2.7.8.29"/>
    </reaction>
    <physiologicalReaction direction="left-to-right" evidence="13">
        <dbReference type="Rhea" id="RHEA:27607"/>
    </physiologicalReaction>
</comment>
<name>A0A9J7HU13_BRAFL</name>
<dbReference type="EC" id="2.7.8.29" evidence="15"/>
<evidence type="ECO:0000256" key="11">
    <source>
        <dbReference type="ARBA" id="ARBA00023209"/>
    </source>
</evidence>
<proteinExistence type="inferred from homology"/>
<feature type="transmembrane region" description="Helical" evidence="15">
    <location>
        <begin position="297"/>
        <end position="316"/>
    </location>
</feature>
<dbReference type="RefSeq" id="XP_035665551.1">
    <property type="nucleotide sequence ID" value="XM_035809658.1"/>
</dbReference>
<evidence type="ECO:0000256" key="15">
    <source>
        <dbReference type="RuleBase" id="RU368094"/>
    </source>
</evidence>
<keyword evidence="17" id="KW-1185">Reference proteome</keyword>